<dbReference type="InterPro" id="IPR001678">
    <property type="entry name" value="MeTrfase_RsmB-F_NOP2_dom"/>
</dbReference>
<keyword evidence="1 5" id="KW-0489">Methyltransferase</keyword>
<evidence type="ECO:0000313" key="8">
    <source>
        <dbReference type="Proteomes" id="UP000598971"/>
    </source>
</evidence>
<proteinExistence type="inferred from homology"/>
<keyword evidence="3 5" id="KW-0949">S-adenosyl-L-methionine</keyword>
<dbReference type="Proteomes" id="UP000598971">
    <property type="component" value="Unassembled WGS sequence"/>
</dbReference>
<feature type="domain" description="SAM-dependent MTase RsmB/NOP-type" evidence="6">
    <location>
        <begin position="132"/>
        <end position="395"/>
    </location>
</feature>
<reference evidence="7" key="1">
    <citation type="submission" date="2019-10" db="EMBL/GenBank/DDBJ databases">
        <title>Draft genome sequence of Panacibacter sp. KCS-6.</title>
        <authorList>
            <person name="Yim K.J."/>
        </authorList>
    </citation>
    <scope>NUCLEOTIDE SEQUENCE</scope>
    <source>
        <strain evidence="7">KCS-6</strain>
    </source>
</reference>
<dbReference type="PRINTS" id="PR02008">
    <property type="entry name" value="RCMTFAMILY"/>
</dbReference>
<evidence type="ECO:0000313" key="7">
    <source>
        <dbReference type="EMBL" id="NNV53909.1"/>
    </source>
</evidence>
<dbReference type="PANTHER" id="PTHR22807:SF30">
    <property type="entry name" value="28S RRNA (CYTOSINE(4447)-C(5))-METHYLTRANSFERASE-RELATED"/>
    <property type="match status" value="1"/>
</dbReference>
<feature type="binding site" evidence="5">
    <location>
        <position position="277"/>
    </location>
    <ligand>
        <name>S-adenosyl-L-methionine</name>
        <dbReference type="ChEBI" id="CHEBI:59789"/>
    </ligand>
</feature>
<evidence type="ECO:0000256" key="1">
    <source>
        <dbReference type="ARBA" id="ARBA00022603"/>
    </source>
</evidence>
<dbReference type="AlphaFoldDB" id="A0A8J8FCM2"/>
<name>A0A8J8FCM2_9BACT</name>
<dbReference type="GO" id="GO:0008173">
    <property type="term" value="F:RNA methyltransferase activity"/>
    <property type="evidence" value="ECO:0007669"/>
    <property type="project" value="InterPro"/>
</dbReference>
<dbReference type="RefSeq" id="WP_171605825.1">
    <property type="nucleotide sequence ID" value="NZ_WHPF01000001.1"/>
</dbReference>
<feature type="binding site" evidence="5">
    <location>
        <position position="296"/>
    </location>
    <ligand>
        <name>S-adenosyl-L-methionine</name>
        <dbReference type="ChEBI" id="CHEBI:59789"/>
    </ligand>
</feature>
<dbReference type="InterPro" id="IPR029063">
    <property type="entry name" value="SAM-dependent_MTases_sf"/>
</dbReference>
<evidence type="ECO:0000256" key="4">
    <source>
        <dbReference type="ARBA" id="ARBA00022884"/>
    </source>
</evidence>
<feature type="active site" description="Nucleophile" evidence="5">
    <location>
        <position position="349"/>
    </location>
</feature>
<dbReference type="PROSITE" id="PS51686">
    <property type="entry name" value="SAM_MT_RSMB_NOP"/>
    <property type="match status" value="1"/>
</dbReference>
<dbReference type="InterPro" id="IPR023267">
    <property type="entry name" value="RCMT"/>
</dbReference>
<dbReference type="SUPFAM" id="SSF53335">
    <property type="entry name" value="S-adenosyl-L-methionine-dependent methyltransferases"/>
    <property type="match status" value="1"/>
</dbReference>
<dbReference type="Gene3D" id="3.40.50.150">
    <property type="entry name" value="Vaccinia Virus protein VP39"/>
    <property type="match status" value="1"/>
</dbReference>
<comment type="caution">
    <text evidence="5">Lacks conserved residue(s) required for the propagation of feature annotation.</text>
</comment>
<comment type="caution">
    <text evidence="7">The sequence shown here is derived from an EMBL/GenBank/DDBJ whole genome shotgun (WGS) entry which is preliminary data.</text>
</comment>
<evidence type="ECO:0000256" key="3">
    <source>
        <dbReference type="ARBA" id="ARBA00022691"/>
    </source>
</evidence>
<keyword evidence="8" id="KW-1185">Reference proteome</keyword>
<protein>
    <submittedName>
        <fullName evidence="7">Fmu (Sun) domain-containing protein</fullName>
    </submittedName>
</protein>
<comment type="similarity">
    <text evidence="5">Belongs to the class I-like SAM-binding methyltransferase superfamily. RsmB/NOP family.</text>
</comment>
<dbReference type="PANTHER" id="PTHR22807">
    <property type="entry name" value="NOP2 YEAST -RELATED NOL1/NOP2/FMU SUN DOMAIN-CONTAINING"/>
    <property type="match status" value="1"/>
</dbReference>
<feature type="binding site" evidence="5">
    <location>
        <position position="250"/>
    </location>
    <ligand>
        <name>S-adenosyl-L-methionine</name>
        <dbReference type="ChEBI" id="CHEBI:59789"/>
    </ligand>
</feature>
<keyword evidence="2 5" id="KW-0808">Transferase</keyword>
<dbReference type="GO" id="GO:0001510">
    <property type="term" value="P:RNA methylation"/>
    <property type="evidence" value="ECO:0007669"/>
    <property type="project" value="InterPro"/>
</dbReference>
<organism evidence="7 8">
    <name type="scientific">Limnovirga soli</name>
    <dbReference type="NCBI Taxonomy" id="2656915"/>
    <lineage>
        <taxon>Bacteria</taxon>
        <taxon>Pseudomonadati</taxon>
        <taxon>Bacteroidota</taxon>
        <taxon>Chitinophagia</taxon>
        <taxon>Chitinophagales</taxon>
        <taxon>Chitinophagaceae</taxon>
        <taxon>Limnovirga</taxon>
    </lineage>
</organism>
<keyword evidence="4 5" id="KW-0694">RNA-binding</keyword>
<accession>A0A8J8FCM2</accession>
<dbReference type="InterPro" id="IPR049560">
    <property type="entry name" value="MeTrfase_RsmB-F_NOP2_cat"/>
</dbReference>
<dbReference type="GO" id="GO:0003723">
    <property type="term" value="F:RNA binding"/>
    <property type="evidence" value="ECO:0007669"/>
    <property type="project" value="UniProtKB-UniRule"/>
</dbReference>
<sequence>MSRWHSYINSAATCIQAYTGTQPLQHFLKAHFAQHKKFGSKDRKYISHLCYSYYRTGHSLPNTSLPEKLQIALFICNETPGEWQPLYNEEWLEHWHTDPTKKMQFIQELYTTFRPENIFPWKPQLSKTIDANSFALSHLVQPYLFIRCRPGYKAIVAEKLAQNNIPYTPLLQNCFALSNTTQLQNIINLNKEAVVQDLNSQQIGSLMQMVADAQPKASHPMKVWDCCAASGGKSILAKDILGNIDLMASDLRPAIINNLKARFKQAAINHYTAFVADLTQPLTLIQKHSFPFIICDAPCSGSGTWSRTPEQLYYFTEDRINYYSQLQKNIVQHIVPKLAVKGYLLYITCSVFEQENEAMVTYIMQQYGLQLIQQQVFSGYTQHADTMFAALLYKN</sequence>
<evidence type="ECO:0000256" key="5">
    <source>
        <dbReference type="PROSITE-ProRule" id="PRU01023"/>
    </source>
</evidence>
<evidence type="ECO:0000259" key="6">
    <source>
        <dbReference type="PROSITE" id="PS51686"/>
    </source>
</evidence>
<dbReference type="Pfam" id="PF01189">
    <property type="entry name" value="Methyltr_RsmB-F"/>
    <property type="match status" value="1"/>
</dbReference>
<dbReference type="EMBL" id="WHPF01000001">
    <property type="protein sequence ID" value="NNV53909.1"/>
    <property type="molecule type" value="Genomic_DNA"/>
</dbReference>
<gene>
    <name evidence="7" type="ORF">GD597_00470</name>
</gene>
<evidence type="ECO:0000256" key="2">
    <source>
        <dbReference type="ARBA" id="ARBA00022679"/>
    </source>
</evidence>